<dbReference type="InterPro" id="IPR041696">
    <property type="entry name" value="PKD_3"/>
</dbReference>
<proteinExistence type="predicted"/>
<gene>
    <name evidence="3" type="ORF">DWX27_15135</name>
    <name evidence="5" type="ORF">DWZ32_19175</name>
    <name evidence="4" type="ORF">DWZ95_12085</name>
    <name evidence="6" type="ORF">EAJ06_12570</name>
</gene>
<dbReference type="Pfam" id="PF16820">
    <property type="entry name" value="PKD_3"/>
    <property type="match status" value="1"/>
</dbReference>
<sequence>MKNNIIYFLSCLVLTIGLASCSSDDSNDNALLLSVSIVDGEKQDVALGKSLTLEAKVENGENARFEWTVDGEKVSTELKYVFTPTKAGTYDVKFAAYKDKDEAYAAILVNVYVAYDAVKSMSDIQFWTGEGECQSALGVQWISGDNWEDPIQDNVHFLSWGYRWKESDQSTGYQMILAIAKADPRFFVVMGPGFGGDDSRSVRGLGYDANGDGCFSIKNESMSITYDAKDFTDGVIFLKDDVTGDGFVSTDPADYWMGGWYENYCSYYLGDDGKNVPESFEYSPYMADLRTLTQNSWDAWTCSSINSGMMNTYPFSEWMVGALANPQ</sequence>
<dbReference type="RefSeq" id="WP_007666472.1">
    <property type="nucleotide sequence ID" value="NZ_CABMMK010000003.1"/>
</dbReference>
<evidence type="ECO:0000313" key="8">
    <source>
        <dbReference type="Proteomes" id="UP000285013"/>
    </source>
</evidence>
<feature type="chain" id="PRO_5044592999" evidence="1">
    <location>
        <begin position="20"/>
        <end position="327"/>
    </location>
</feature>
<dbReference type="PROSITE" id="PS51257">
    <property type="entry name" value="PROKAR_LIPOPROTEIN"/>
    <property type="match status" value="1"/>
</dbReference>
<dbReference type="InterPro" id="IPR035986">
    <property type="entry name" value="PKD_dom_sf"/>
</dbReference>
<dbReference type="GeneID" id="26161477"/>
<comment type="caution">
    <text evidence="3">The sequence shown here is derived from an EMBL/GenBank/DDBJ whole genome shotgun (WGS) entry which is preliminary data.</text>
</comment>
<dbReference type="Proteomes" id="UP000291191">
    <property type="component" value="Unassembled WGS sequence"/>
</dbReference>
<reference evidence="6 10" key="2">
    <citation type="journal article" date="2019" name="Science, e1252229">
        <title>Invertible promoters mediate bacterial phase variation, antibiotic resistance, and host adaptation in the gut.</title>
        <authorList>
            <person name="Jiang X."/>
            <person name="Hall A.B."/>
            <person name="Arthur T.D."/>
            <person name="Plichta D.R."/>
            <person name="Covington C.T."/>
            <person name="Poyet M."/>
            <person name="Crothers J."/>
            <person name="Moses P.L."/>
            <person name="Tolonen A.C."/>
            <person name="Vlamakis H."/>
            <person name="Alm E.J."/>
            <person name="Xavier R.J."/>
        </authorList>
    </citation>
    <scope>NUCLEOTIDE SEQUENCE [LARGE SCALE GENOMIC DNA]</scope>
    <source>
        <strain evidence="10">bf_0095</strain>
        <strain evidence="6">Bf_0095</strain>
    </source>
</reference>
<evidence type="ECO:0000313" key="4">
    <source>
        <dbReference type="EMBL" id="RHL92530.1"/>
    </source>
</evidence>
<feature type="signal peptide" evidence="1">
    <location>
        <begin position="1"/>
        <end position="19"/>
    </location>
</feature>
<evidence type="ECO:0000313" key="7">
    <source>
        <dbReference type="Proteomes" id="UP000284772"/>
    </source>
</evidence>
<dbReference type="EMBL" id="QRWT01000017">
    <property type="protein sequence ID" value="RGT49840.1"/>
    <property type="molecule type" value="Genomic_DNA"/>
</dbReference>
<name>A0A3E4L054_9BACE</name>
<organism evidence="3 7">
    <name type="scientific">Bacteroides intestinalis</name>
    <dbReference type="NCBI Taxonomy" id="329854"/>
    <lineage>
        <taxon>Bacteria</taxon>
        <taxon>Pseudomonadati</taxon>
        <taxon>Bacteroidota</taxon>
        <taxon>Bacteroidia</taxon>
        <taxon>Bacteroidales</taxon>
        <taxon>Bacteroidaceae</taxon>
        <taxon>Bacteroides</taxon>
    </lineage>
</organism>
<dbReference type="Proteomes" id="UP000285013">
    <property type="component" value="Unassembled WGS sequence"/>
</dbReference>
<dbReference type="SUPFAM" id="SSF49299">
    <property type="entry name" value="PKD domain"/>
    <property type="match status" value="1"/>
</dbReference>
<feature type="domain" description="Bacteroidetes PKD-like" evidence="2">
    <location>
        <begin position="46"/>
        <end position="96"/>
    </location>
</feature>
<evidence type="ECO:0000313" key="6">
    <source>
        <dbReference type="EMBL" id="RYT79759.1"/>
    </source>
</evidence>
<accession>A0A3E4L054</accession>
<protein>
    <submittedName>
        <fullName evidence="3">PKD domain-containing protein</fullName>
    </submittedName>
</protein>
<keyword evidence="10" id="KW-1185">Reference proteome</keyword>
<dbReference type="EMBL" id="QRQM01000026">
    <property type="protein sequence ID" value="RHN03910.1"/>
    <property type="molecule type" value="Genomic_DNA"/>
</dbReference>
<evidence type="ECO:0000313" key="9">
    <source>
        <dbReference type="Proteomes" id="UP000286003"/>
    </source>
</evidence>
<reference evidence="7 8" key="1">
    <citation type="submission" date="2018-08" db="EMBL/GenBank/DDBJ databases">
        <title>A genome reference for cultivated species of the human gut microbiota.</title>
        <authorList>
            <person name="Zou Y."/>
            <person name="Xue W."/>
            <person name="Luo G."/>
        </authorList>
    </citation>
    <scope>NUCLEOTIDE SEQUENCE [LARGE SCALE GENOMIC DNA]</scope>
    <source>
        <strain evidence="3 7">AF19-10AC</strain>
        <strain evidence="5 9">AF31-23</strain>
        <strain evidence="4 8">AF36-16BH</strain>
    </source>
</reference>
<dbReference type="EMBL" id="RCXO01000015">
    <property type="protein sequence ID" value="RYT79759.1"/>
    <property type="molecule type" value="Genomic_DNA"/>
</dbReference>
<dbReference type="EMBL" id="QRPE01000013">
    <property type="protein sequence ID" value="RHL92530.1"/>
    <property type="molecule type" value="Genomic_DNA"/>
</dbReference>
<dbReference type="Proteomes" id="UP000284772">
    <property type="component" value="Unassembled WGS sequence"/>
</dbReference>
<keyword evidence="1" id="KW-0732">Signal</keyword>
<dbReference type="OrthoDB" id="1041092at2"/>
<evidence type="ECO:0000313" key="5">
    <source>
        <dbReference type="EMBL" id="RHN03910.1"/>
    </source>
</evidence>
<evidence type="ECO:0000313" key="10">
    <source>
        <dbReference type="Proteomes" id="UP000291191"/>
    </source>
</evidence>
<evidence type="ECO:0000256" key="1">
    <source>
        <dbReference type="SAM" id="SignalP"/>
    </source>
</evidence>
<dbReference type="AlphaFoldDB" id="A0A3E4L054"/>
<dbReference type="Proteomes" id="UP000286003">
    <property type="component" value="Unassembled WGS sequence"/>
</dbReference>
<evidence type="ECO:0000259" key="2">
    <source>
        <dbReference type="Pfam" id="PF16820"/>
    </source>
</evidence>
<evidence type="ECO:0000313" key="3">
    <source>
        <dbReference type="EMBL" id="RGT49840.1"/>
    </source>
</evidence>